<organism evidence="2 3">
    <name type="scientific">Xenopus laevis</name>
    <name type="common">African clawed frog</name>
    <dbReference type="NCBI Taxonomy" id="8355"/>
    <lineage>
        <taxon>Eukaryota</taxon>
        <taxon>Metazoa</taxon>
        <taxon>Chordata</taxon>
        <taxon>Craniata</taxon>
        <taxon>Vertebrata</taxon>
        <taxon>Euteleostomi</taxon>
        <taxon>Amphibia</taxon>
        <taxon>Batrachia</taxon>
        <taxon>Anura</taxon>
        <taxon>Pipoidea</taxon>
        <taxon>Pipidae</taxon>
        <taxon>Xenopodinae</taxon>
        <taxon>Xenopus</taxon>
        <taxon>Xenopus</taxon>
    </lineage>
</organism>
<evidence type="ECO:0000313" key="2">
    <source>
        <dbReference type="EMBL" id="OCT68466.1"/>
    </source>
</evidence>
<dbReference type="AlphaFoldDB" id="A0A974C992"/>
<dbReference type="PANTHER" id="PTHR21055:SF3">
    <property type="entry name" value="PROTEIN PHOSPHATASE 1 REGULATORY SUBUNIT 36"/>
    <property type="match status" value="1"/>
</dbReference>
<dbReference type="Pfam" id="PF14895">
    <property type="entry name" value="PPPI_inhib"/>
    <property type="match status" value="1"/>
</dbReference>
<reference evidence="3" key="1">
    <citation type="journal article" date="2016" name="Nature">
        <title>Genome evolution in the allotetraploid frog Xenopus laevis.</title>
        <authorList>
            <person name="Session A.M."/>
            <person name="Uno Y."/>
            <person name="Kwon T."/>
            <person name="Chapman J.A."/>
            <person name="Toyoda A."/>
            <person name="Takahashi S."/>
            <person name="Fukui A."/>
            <person name="Hikosaka A."/>
            <person name="Suzuki A."/>
            <person name="Kondo M."/>
            <person name="van Heeringen S.J."/>
            <person name="Quigley I."/>
            <person name="Heinz S."/>
            <person name="Ogino H."/>
            <person name="Ochi H."/>
            <person name="Hellsten U."/>
            <person name="Lyons J.B."/>
            <person name="Simakov O."/>
            <person name="Putnam N."/>
            <person name="Stites J."/>
            <person name="Kuroki Y."/>
            <person name="Tanaka T."/>
            <person name="Michiue T."/>
            <person name="Watanabe M."/>
            <person name="Bogdanovic O."/>
            <person name="Lister R."/>
            <person name="Georgiou G."/>
            <person name="Paranjpe S.S."/>
            <person name="van Kruijsbergen I."/>
            <person name="Shu S."/>
            <person name="Carlson J."/>
            <person name="Kinoshita T."/>
            <person name="Ohta Y."/>
            <person name="Mawaribuchi S."/>
            <person name="Jenkins J."/>
            <person name="Grimwood J."/>
            <person name="Schmutz J."/>
            <person name="Mitros T."/>
            <person name="Mozaffari S.V."/>
            <person name="Suzuki Y."/>
            <person name="Haramoto Y."/>
            <person name="Yamamoto T.S."/>
            <person name="Takagi C."/>
            <person name="Heald R."/>
            <person name="Miller K."/>
            <person name="Haudenschild C."/>
            <person name="Kitzman J."/>
            <person name="Nakayama T."/>
            <person name="Izutsu Y."/>
            <person name="Robert J."/>
            <person name="Fortriede J."/>
            <person name="Burns K."/>
            <person name="Lotay V."/>
            <person name="Karimi K."/>
            <person name="Yasuoka Y."/>
            <person name="Dichmann D.S."/>
            <person name="Flajnik M.F."/>
            <person name="Houston D.W."/>
            <person name="Shendure J."/>
            <person name="DuPasquier L."/>
            <person name="Vize P.D."/>
            <person name="Zorn A.M."/>
            <person name="Ito M."/>
            <person name="Marcotte E.M."/>
            <person name="Wallingford J.B."/>
            <person name="Ito Y."/>
            <person name="Asashima M."/>
            <person name="Ueno N."/>
            <person name="Matsuda Y."/>
            <person name="Veenstra G.J."/>
            <person name="Fujiyama A."/>
            <person name="Harland R.M."/>
            <person name="Taira M."/>
            <person name="Rokhsar D.S."/>
        </authorList>
    </citation>
    <scope>NUCLEOTIDE SEQUENCE [LARGE SCALE GENOMIC DNA]</scope>
    <source>
        <strain evidence="3">J</strain>
    </source>
</reference>
<gene>
    <name evidence="2" type="ORF">XELAEV_18039767mg</name>
</gene>
<dbReference type="GO" id="GO:0019902">
    <property type="term" value="F:phosphatase binding"/>
    <property type="evidence" value="ECO:0007669"/>
    <property type="project" value="InterPro"/>
</dbReference>
<feature type="compositionally biased region" description="Polar residues" evidence="1">
    <location>
        <begin position="391"/>
        <end position="404"/>
    </location>
</feature>
<sequence length="431" mass="49355">MDPVIKPNPGHWFWKEDTKTLEFSRFMSNNTFTDTRERIKKGRAIHFQDNLNKAPDRGNSSYFCTLPGAKSPVFNDRVTRSPKQANKRDEYVTLEDVKCVALNLLQEQEPRYITSFSAAVRSQLLDEFLMSLLYYLSCHLQKHSLENKPKSLMLSPSIFENQELAEVLTRMENALKHFAHLYCIVVLGEEMMEQHHMACGKNKASATNKDRRFYECLYSFCIYIAWVVFRRKDLNVIEEEVGRLLRSNAFNPALRPKDAPEEQSWNFYMEKKKSKKKATYAGNRNKNESIKRPAIKSILTQCSPTLTSLIPSPKERSSYLFHKHNLHPGSHLGVTDTENWLDMSPCLITPRIGILGEPLKNFHLHSLIPVGAEEEEEEEEEEKPGTRGDKSSASFYSHGLSSHQSDIRPGAGRQSAVISRATTEAAYSDTD</sequence>
<dbReference type="EMBL" id="CM004480">
    <property type="protein sequence ID" value="OCT68466.1"/>
    <property type="molecule type" value="Genomic_DNA"/>
</dbReference>
<evidence type="ECO:0000256" key="1">
    <source>
        <dbReference type="SAM" id="MobiDB-lite"/>
    </source>
</evidence>
<feature type="region of interest" description="Disordered" evidence="1">
    <location>
        <begin position="370"/>
        <end position="431"/>
    </location>
</feature>
<proteinExistence type="predicted"/>
<evidence type="ECO:0000313" key="3">
    <source>
        <dbReference type="Proteomes" id="UP000694892"/>
    </source>
</evidence>
<dbReference type="PANTHER" id="PTHR21055">
    <property type="entry name" value="PROTEIN PHOSPHATASE 1 REGULATORY SUBUNIT 36"/>
    <property type="match status" value="1"/>
</dbReference>
<evidence type="ECO:0008006" key="4">
    <source>
        <dbReference type="Google" id="ProtNLM"/>
    </source>
</evidence>
<dbReference type="InterPro" id="IPR026142">
    <property type="entry name" value="Pro_pase_1_reg_su_36"/>
</dbReference>
<name>A0A974C992_XENLA</name>
<protein>
    <recommendedName>
        <fullName evidence="4">Protein phosphatase 1 regulatory subunit 36</fullName>
    </recommendedName>
</protein>
<dbReference type="Proteomes" id="UP000694892">
    <property type="component" value="Chromosome 8L"/>
</dbReference>
<feature type="compositionally biased region" description="Acidic residues" evidence="1">
    <location>
        <begin position="372"/>
        <end position="382"/>
    </location>
</feature>
<accession>A0A974C992</accession>
<dbReference type="OMA" id="PAQMQEH"/>